<reference evidence="1" key="1">
    <citation type="journal article" date="2021" name="PeerJ">
        <title>Extensive microbial diversity within the chicken gut microbiome revealed by metagenomics and culture.</title>
        <authorList>
            <person name="Gilroy R."/>
            <person name="Ravi A."/>
            <person name="Getino M."/>
            <person name="Pursley I."/>
            <person name="Horton D.L."/>
            <person name="Alikhan N.F."/>
            <person name="Baker D."/>
            <person name="Gharbi K."/>
            <person name="Hall N."/>
            <person name="Watson M."/>
            <person name="Adriaenssens E.M."/>
            <person name="Foster-Nyarko E."/>
            <person name="Jarju S."/>
            <person name="Secka A."/>
            <person name="Antonio M."/>
            <person name="Oren A."/>
            <person name="Chaudhuri R.R."/>
            <person name="La Ragione R."/>
            <person name="Hildebrand F."/>
            <person name="Pallen M.J."/>
        </authorList>
    </citation>
    <scope>NUCLEOTIDE SEQUENCE</scope>
    <source>
        <strain evidence="1">CHK191-13928</strain>
    </source>
</reference>
<proteinExistence type="predicted"/>
<gene>
    <name evidence="1" type="ORF">H9735_07030</name>
</gene>
<dbReference type="AlphaFoldDB" id="A0A9D2BA24"/>
<sequence>MNKKDSLNEEKMSSFGLFLLQLESSWNSRWNDMRLKGSQKNLKKNLTNLFVDFKLALKLMIKTKNMKKGGRYGS</sequence>
<dbReference type="Proteomes" id="UP000886721">
    <property type="component" value="Unassembled WGS sequence"/>
</dbReference>
<accession>A0A9D2BA24</accession>
<protein>
    <submittedName>
        <fullName evidence="1">Uncharacterized protein</fullName>
    </submittedName>
</protein>
<organism evidence="1 2">
    <name type="scientific">Candidatus Anaerostipes excrementavium</name>
    <dbReference type="NCBI Taxonomy" id="2838463"/>
    <lineage>
        <taxon>Bacteria</taxon>
        <taxon>Bacillati</taxon>
        <taxon>Bacillota</taxon>
        <taxon>Clostridia</taxon>
        <taxon>Lachnospirales</taxon>
        <taxon>Lachnospiraceae</taxon>
        <taxon>Anaerostipes</taxon>
    </lineage>
</organism>
<comment type="caution">
    <text evidence="1">The sequence shown here is derived from an EMBL/GenBank/DDBJ whole genome shotgun (WGS) entry which is preliminary data.</text>
</comment>
<name>A0A9D2BA24_9FIRM</name>
<reference evidence="1" key="2">
    <citation type="submission" date="2021-04" db="EMBL/GenBank/DDBJ databases">
        <authorList>
            <person name="Gilroy R."/>
        </authorList>
    </citation>
    <scope>NUCLEOTIDE SEQUENCE</scope>
    <source>
        <strain evidence="1">CHK191-13928</strain>
    </source>
</reference>
<evidence type="ECO:0000313" key="1">
    <source>
        <dbReference type="EMBL" id="HIX67857.1"/>
    </source>
</evidence>
<dbReference type="EMBL" id="DXEM01000023">
    <property type="protein sequence ID" value="HIX67857.1"/>
    <property type="molecule type" value="Genomic_DNA"/>
</dbReference>
<evidence type="ECO:0000313" key="2">
    <source>
        <dbReference type="Proteomes" id="UP000886721"/>
    </source>
</evidence>